<evidence type="ECO:0000256" key="1">
    <source>
        <dbReference type="SAM" id="MobiDB-lite"/>
    </source>
</evidence>
<sequence length="311" mass="35145">MARRRAYTRKPLRRSRRRPSTRRSYSKKRSTYTRRRRSMNKRSILNVTSKKKRDTMLPATTDPDGSWHNGPLTMSGVTSPTWGCYIIPWLATARNLISPTSGFATPALDAMRTSSNCFMRGLSETIRITTNSNLPWEWRRICFTFRGNTFLVPDGTGEFYRLYNTVASGTKRALPNLTPDASLSGGFPGTLAGQLVRHLFSGTYGIDFGDIFTAKTDTNLVKIRYDKTVAITSQNDVGTQRVVKRWHPMNGTLHYDDTEKGSDKDTSSLSVESNMGMGDYYVVDFFKPHPSASASDVMAFAPQSTLYWHER</sequence>
<reference evidence="2" key="1">
    <citation type="submission" date="2018-12" db="EMBL/GenBank/DDBJ databases">
        <title>Genomoviruses associated with Haemorhous mexicanus across urban and rural habitats.</title>
        <authorList>
            <person name="Schmidlin K."/>
            <person name="Khalifeh A."/>
            <person name="Smith K."/>
            <person name="Kraberger S."/>
            <person name="Fontenele R.S."/>
            <person name="McGraw K.J."/>
            <person name="Sepp T."/>
            <person name="Varsani A."/>
        </authorList>
    </citation>
    <scope>NUCLEOTIDE SEQUENCE</scope>
    <source>
        <strain evidence="2">E36N_A</strain>
    </source>
</reference>
<name>A0A4P8PKY1_9VIRU</name>
<proteinExistence type="predicted"/>
<organism evidence="2">
    <name type="scientific">Finch associated genomovirus 5</name>
    <dbReference type="NCBI Taxonomy" id="2576457"/>
    <lineage>
        <taxon>Viruses</taxon>
        <taxon>Monodnaviria</taxon>
        <taxon>Shotokuvirae</taxon>
        <taxon>Cressdnaviricota</taxon>
        <taxon>Repensiviricetes</taxon>
        <taxon>Geplafuvirales</taxon>
        <taxon>Genomoviridae</taxon>
        <taxon>Gemycircularvirus</taxon>
        <taxon>Gemycircularvirus haeme1</taxon>
    </lineage>
</organism>
<feature type="region of interest" description="Disordered" evidence="1">
    <location>
        <begin position="1"/>
        <end position="72"/>
    </location>
</feature>
<evidence type="ECO:0000313" key="2">
    <source>
        <dbReference type="EMBL" id="QCQ85211.1"/>
    </source>
</evidence>
<protein>
    <submittedName>
        <fullName evidence="2">Capsid protein</fullName>
    </submittedName>
</protein>
<feature type="compositionally biased region" description="Basic residues" evidence="1">
    <location>
        <begin position="1"/>
        <end position="40"/>
    </location>
</feature>
<accession>A0A4P8PKY1</accession>
<dbReference type="EMBL" id="MK249266">
    <property type="protein sequence ID" value="QCQ85211.1"/>
    <property type="molecule type" value="Genomic_DNA"/>
</dbReference>